<dbReference type="EMBL" id="JAYXHS010000001">
    <property type="protein sequence ID" value="MEC5385092.1"/>
    <property type="molecule type" value="Genomic_DNA"/>
</dbReference>
<protein>
    <submittedName>
        <fullName evidence="1">ROK family protein</fullName>
    </submittedName>
</protein>
<comment type="caution">
    <text evidence="1">The sequence shown here is derived from an EMBL/GenBank/DDBJ whole genome shotgun (WGS) entry which is preliminary data.</text>
</comment>
<keyword evidence="2" id="KW-1185">Reference proteome</keyword>
<dbReference type="InterPro" id="IPR000600">
    <property type="entry name" value="ROK"/>
</dbReference>
<dbReference type="SUPFAM" id="SSF53067">
    <property type="entry name" value="Actin-like ATPase domain"/>
    <property type="match status" value="1"/>
</dbReference>
<dbReference type="InterPro" id="IPR043129">
    <property type="entry name" value="ATPase_NBD"/>
</dbReference>
<reference evidence="1 2" key="1">
    <citation type="submission" date="2024-01" db="EMBL/GenBank/DDBJ databases">
        <title>Uliginosibacterium soil sp. nov.</title>
        <authorList>
            <person name="Lv Y."/>
        </authorList>
    </citation>
    <scope>NUCLEOTIDE SEQUENCE [LARGE SCALE GENOMIC DNA]</scope>
    <source>
        <strain evidence="1 2">H3</strain>
    </source>
</reference>
<dbReference type="Gene3D" id="3.30.420.40">
    <property type="match status" value="1"/>
</dbReference>
<dbReference type="Proteomes" id="UP001331561">
    <property type="component" value="Unassembled WGS sequence"/>
</dbReference>
<gene>
    <name evidence="1" type="ORF">VVD49_05115</name>
</gene>
<dbReference type="Pfam" id="PF00480">
    <property type="entry name" value="ROK"/>
    <property type="match status" value="1"/>
</dbReference>
<evidence type="ECO:0000313" key="1">
    <source>
        <dbReference type="EMBL" id="MEC5385092.1"/>
    </source>
</evidence>
<sequence>MHYTATALANIILTLSPQCIILGGSVRKAGALGEAVFFVRLREAGRESLNGYIASSAILESIDRYLVAPTLDDAAGLCGAARLAQRLPGDVA</sequence>
<accession>A0ABU6K080</accession>
<dbReference type="RefSeq" id="WP_327598056.1">
    <property type="nucleotide sequence ID" value="NZ_JAYXHS010000001.1"/>
</dbReference>
<proteinExistence type="predicted"/>
<organism evidence="1 2">
    <name type="scientific">Uliginosibacterium silvisoli</name>
    <dbReference type="NCBI Taxonomy" id="3114758"/>
    <lineage>
        <taxon>Bacteria</taxon>
        <taxon>Pseudomonadati</taxon>
        <taxon>Pseudomonadota</taxon>
        <taxon>Betaproteobacteria</taxon>
        <taxon>Rhodocyclales</taxon>
        <taxon>Zoogloeaceae</taxon>
        <taxon>Uliginosibacterium</taxon>
    </lineage>
</organism>
<name>A0ABU6K080_9RHOO</name>
<evidence type="ECO:0000313" key="2">
    <source>
        <dbReference type="Proteomes" id="UP001331561"/>
    </source>
</evidence>